<feature type="region of interest" description="Disordered" evidence="7">
    <location>
        <begin position="94"/>
        <end position="239"/>
    </location>
</feature>
<evidence type="ECO:0000256" key="7">
    <source>
        <dbReference type="SAM" id="MobiDB-lite"/>
    </source>
</evidence>
<evidence type="ECO:0000313" key="9">
    <source>
        <dbReference type="EMBL" id="TQD89906.1"/>
    </source>
</evidence>
<feature type="compositionally biased region" description="Basic and acidic residues" evidence="7">
    <location>
        <begin position="152"/>
        <end position="165"/>
    </location>
</feature>
<sequence>MSHFRKASPVHAVHESLVLHIDALTRNVHEGHLREIFCNFGEVVNVELAMDRTVNLPKGFGYVEFKIRADAEKAQLYMDGAQIDGNVVRAKFTLPQRQKVSSPPKPVATAPKRDTVKTDGVSADKDAPKRPREASPRRRGALSPRRRSPVSRRGESPRRALDSPPRRHAASPARPYRRGGSPPRRRLASPSRGRSGSPPPRRRSPIRGRAPAIRRGRSSSSGSPSPRQVPRKISRSPRR</sequence>
<evidence type="ECO:0000256" key="5">
    <source>
        <dbReference type="ARBA" id="ARBA00023242"/>
    </source>
</evidence>
<comment type="subcellular location">
    <subcellularLocation>
        <location evidence="1">Nucleus</location>
    </subcellularLocation>
</comment>
<evidence type="ECO:0000256" key="6">
    <source>
        <dbReference type="PROSITE-ProRule" id="PRU00176"/>
    </source>
</evidence>
<dbReference type="InterPro" id="IPR012677">
    <property type="entry name" value="Nucleotide-bd_a/b_plait_sf"/>
</dbReference>
<comment type="caution">
    <text evidence="9">The sequence shown here is derived from an EMBL/GenBank/DDBJ whole genome shotgun (WGS) entry which is preliminary data.</text>
</comment>
<dbReference type="GO" id="GO:0005654">
    <property type="term" value="C:nucleoplasm"/>
    <property type="evidence" value="ECO:0007669"/>
    <property type="project" value="TreeGrafter"/>
</dbReference>
<feature type="compositionally biased region" description="Basic residues" evidence="7">
    <location>
        <begin position="200"/>
        <end position="217"/>
    </location>
</feature>
<keyword evidence="10" id="KW-1185">Reference proteome</keyword>
<dbReference type="SMART" id="SM00360">
    <property type="entry name" value="RRM"/>
    <property type="match status" value="1"/>
</dbReference>
<dbReference type="GO" id="GO:0061574">
    <property type="term" value="C:ASAP complex"/>
    <property type="evidence" value="ECO:0007669"/>
    <property type="project" value="TreeGrafter"/>
</dbReference>
<dbReference type="GO" id="GO:0003723">
    <property type="term" value="F:RNA binding"/>
    <property type="evidence" value="ECO:0007669"/>
    <property type="project" value="UniProtKB-UniRule"/>
</dbReference>
<evidence type="ECO:0000256" key="3">
    <source>
        <dbReference type="ARBA" id="ARBA00022884"/>
    </source>
</evidence>
<dbReference type="PANTHER" id="PTHR15481">
    <property type="entry name" value="RIBONUCLEIC ACID BINDING PROTEIN S1"/>
    <property type="match status" value="1"/>
</dbReference>
<feature type="domain" description="RRM" evidence="8">
    <location>
        <begin position="17"/>
        <end position="95"/>
    </location>
</feature>
<dbReference type="STRING" id="106549.A0A540LU30"/>
<evidence type="ECO:0000313" key="10">
    <source>
        <dbReference type="Proteomes" id="UP000315295"/>
    </source>
</evidence>
<keyword evidence="3 6" id="KW-0694">RNA-binding</keyword>
<feature type="compositionally biased region" description="Basic residues" evidence="7">
    <location>
        <begin position="137"/>
        <end position="150"/>
    </location>
</feature>
<dbReference type="Proteomes" id="UP000315295">
    <property type="component" value="Unassembled WGS sequence"/>
</dbReference>
<dbReference type="InterPro" id="IPR034201">
    <property type="entry name" value="RNPS1_RRM"/>
</dbReference>
<dbReference type="GO" id="GO:0000398">
    <property type="term" value="P:mRNA splicing, via spliceosome"/>
    <property type="evidence" value="ECO:0007669"/>
    <property type="project" value="TreeGrafter"/>
</dbReference>
<reference evidence="9 10" key="1">
    <citation type="journal article" date="2019" name="G3 (Bethesda)">
        <title>Sequencing of a Wild Apple (Malus baccata) Genome Unravels the Differences Between Cultivated and Wild Apple Species Regarding Disease Resistance and Cold Tolerance.</title>
        <authorList>
            <person name="Chen X."/>
        </authorList>
    </citation>
    <scope>NUCLEOTIDE SEQUENCE [LARGE SCALE GENOMIC DNA]</scope>
    <source>
        <strain evidence="10">cv. Shandingzi</strain>
        <tissue evidence="9">Leaves</tissue>
    </source>
</reference>
<feature type="compositionally biased region" description="Basic residues" evidence="7">
    <location>
        <begin position="229"/>
        <end position="239"/>
    </location>
</feature>
<organism evidence="9 10">
    <name type="scientific">Malus baccata</name>
    <name type="common">Siberian crab apple</name>
    <name type="synonym">Pyrus baccata</name>
    <dbReference type="NCBI Taxonomy" id="106549"/>
    <lineage>
        <taxon>Eukaryota</taxon>
        <taxon>Viridiplantae</taxon>
        <taxon>Streptophyta</taxon>
        <taxon>Embryophyta</taxon>
        <taxon>Tracheophyta</taxon>
        <taxon>Spermatophyta</taxon>
        <taxon>Magnoliopsida</taxon>
        <taxon>eudicotyledons</taxon>
        <taxon>Gunneridae</taxon>
        <taxon>Pentapetalae</taxon>
        <taxon>rosids</taxon>
        <taxon>fabids</taxon>
        <taxon>Rosales</taxon>
        <taxon>Rosaceae</taxon>
        <taxon>Amygdaloideae</taxon>
        <taxon>Maleae</taxon>
        <taxon>Malus</taxon>
    </lineage>
</organism>
<dbReference type="InterPro" id="IPR035979">
    <property type="entry name" value="RBD_domain_sf"/>
</dbReference>
<keyword evidence="2" id="KW-0507">mRNA processing</keyword>
<accession>A0A540LU30</accession>
<keyword evidence="5" id="KW-0539">Nucleus</keyword>
<dbReference type="GO" id="GO:0005737">
    <property type="term" value="C:cytoplasm"/>
    <property type="evidence" value="ECO:0007669"/>
    <property type="project" value="TreeGrafter"/>
</dbReference>
<dbReference type="InterPro" id="IPR000504">
    <property type="entry name" value="RRM_dom"/>
</dbReference>
<protein>
    <recommendedName>
        <fullName evidence="8">RRM domain-containing protein</fullName>
    </recommendedName>
</protein>
<dbReference type="Pfam" id="PF00076">
    <property type="entry name" value="RRM_1"/>
    <property type="match status" value="1"/>
</dbReference>
<keyword evidence="4" id="KW-0508">mRNA splicing</keyword>
<dbReference type="Gene3D" id="3.30.70.330">
    <property type="match status" value="1"/>
</dbReference>
<gene>
    <name evidence="9" type="ORF">C1H46_024537</name>
</gene>
<proteinExistence type="predicted"/>
<feature type="compositionally biased region" description="Low complexity" evidence="7">
    <location>
        <begin position="170"/>
        <end position="196"/>
    </location>
</feature>
<dbReference type="PANTHER" id="PTHR15481:SF0">
    <property type="entry name" value="LD23870P-RELATED"/>
    <property type="match status" value="1"/>
</dbReference>
<evidence type="ECO:0000256" key="4">
    <source>
        <dbReference type="ARBA" id="ARBA00023187"/>
    </source>
</evidence>
<dbReference type="AlphaFoldDB" id="A0A540LU30"/>
<feature type="compositionally biased region" description="Basic and acidic residues" evidence="7">
    <location>
        <begin position="111"/>
        <end position="136"/>
    </location>
</feature>
<dbReference type="CDD" id="cd12365">
    <property type="entry name" value="RRM_RNPS1"/>
    <property type="match status" value="1"/>
</dbReference>
<evidence type="ECO:0000256" key="1">
    <source>
        <dbReference type="ARBA" id="ARBA00004123"/>
    </source>
</evidence>
<dbReference type="SUPFAM" id="SSF54928">
    <property type="entry name" value="RNA-binding domain, RBD"/>
    <property type="match status" value="1"/>
</dbReference>
<evidence type="ECO:0000256" key="2">
    <source>
        <dbReference type="ARBA" id="ARBA00022664"/>
    </source>
</evidence>
<evidence type="ECO:0000259" key="8">
    <source>
        <dbReference type="PROSITE" id="PS50102"/>
    </source>
</evidence>
<dbReference type="PROSITE" id="PS50102">
    <property type="entry name" value="RRM"/>
    <property type="match status" value="1"/>
</dbReference>
<dbReference type="EMBL" id="VIEB01000466">
    <property type="protein sequence ID" value="TQD89906.1"/>
    <property type="molecule type" value="Genomic_DNA"/>
</dbReference>
<name>A0A540LU30_MALBA</name>